<evidence type="ECO:0000256" key="1">
    <source>
        <dbReference type="SAM" id="MobiDB-lite"/>
    </source>
</evidence>
<reference evidence="2 3" key="1">
    <citation type="submission" date="2020-05" db="EMBL/GenBank/DDBJ databases">
        <title>Identification and distribution of gene clusters putatively required for synthesis of sphingolipid metabolism inhibitors in phylogenetically diverse species of the filamentous fungus Fusarium.</title>
        <authorList>
            <person name="Kim H.-S."/>
            <person name="Busman M."/>
            <person name="Brown D.W."/>
            <person name="Divon H."/>
            <person name="Uhlig S."/>
            <person name="Proctor R.H."/>
        </authorList>
    </citation>
    <scope>NUCLEOTIDE SEQUENCE [LARGE SCALE GENOMIC DNA]</scope>
    <source>
        <strain evidence="2 3">NRRL 26131</strain>
    </source>
</reference>
<name>A0A8H6DFT4_9HYPO</name>
<dbReference type="AlphaFoldDB" id="A0A8H6DFT4"/>
<dbReference type="Proteomes" id="UP000532311">
    <property type="component" value="Unassembled WGS sequence"/>
</dbReference>
<organism evidence="2 3">
    <name type="scientific">Fusarium globosum</name>
    <dbReference type="NCBI Taxonomy" id="78864"/>
    <lineage>
        <taxon>Eukaryota</taxon>
        <taxon>Fungi</taxon>
        <taxon>Dikarya</taxon>
        <taxon>Ascomycota</taxon>
        <taxon>Pezizomycotina</taxon>
        <taxon>Sordariomycetes</taxon>
        <taxon>Hypocreomycetidae</taxon>
        <taxon>Hypocreales</taxon>
        <taxon>Nectriaceae</taxon>
        <taxon>Fusarium</taxon>
        <taxon>Fusarium fujikuroi species complex</taxon>
    </lineage>
</organism>
<keyword evidence="3" id="KW-1185">Reference proteome</keyword>
<sequence length="315" mass="35625">MSEQAYFNQVTSESKFNARFYAEDGKPFSQLGDAAASRWDRRHLLACRVVRRPKLERLLPILHSSSDSHLEQSFSTEIRNFIDGPEEDTSSYSEHRLVRMCSFSLCQIWSTLSTFNQRNHSSQEGSEVNHLRTVEDESNNTYKRARRNTAKESFVNSTAIQINSSSPATEQSSQGSSSVGFVDQDSHSTSVLLEDQTVRLAVCIIRHIVLFSLPQDNLPPDYVVQVRDTKSMLRARTSAYDREVTAIDDGGLYLRDNKIGSTQVLKPHVALFEAKGQFQRIENGRPIISDPCLAQMTCEALAARISNRDRDTNRL</sequence>
<protein>
    <submittedName>
        <fullName evidence="2">Uncharacterized protein</fullName>
    </submittedName>
</protein>
<feature type="compositionally biased region" description="Low complexity" evidence="1">
    <location>
        <begin position="164"/>
        <end position="178"/>
    </location>
</feature>
<evidence type="ECO:0000313" key="3">
    <source>
        <dbReference type="Proteomes" id="UP000532311"/>
    </source>
</evidence>
<evidence type="ECO:0000313" key="2">
    <source>
        <dbReference type="EMBL" id="KAF5714975.1"/>
    </source>
</evidence>
<accession>A0A8H6DFT4</accession>
<proteinExistence type="predicted"/>
<comment type="caution">
    <text evidence="2">The sequence shown here is derived from an EMBL/GenBank/DDBJ whole genome shotgun (WGS) entry which is preliminary data.</text>
</comment>
<feature type="region of interest" description="Disordered" evidence="1">
    <location>
        <begin position="162"/>
        <end position="181"/>
    </location>
</feature>
<feature type="region of interest" description="Disordered" evidence="1">
    <location>
        <begin position="119"/>
        <end position="148"/>
    </location>
</feature>
<dbReference type="EMBL" id="JAAQPF010000122">
    <property type="protein sequence ID" value="KAF5714975.1"/>
    <property type="molecule type" value="Genomic_DNA"/>
</dbReference>
<gene>
    <name evidence="2" type="ORF">FGLOB1_3278</name>
</gene>